<organism evidence="1 2">
    <name type="scientific">Vitis vinifera</name>
    <name type="common">Grape</name>
    <dbReference type="NCBI Taxonomy" id="29760"/>
    <lineage>
        <taxon>Eukaryota</taxon>
        <taxon>Viridiplantae</taxon>
        <taxon>Streptophyta</taxon>
        <taxon>Embryophyta</taxon>
        <taxon>Tracheophyta</taxon>
        <taxon>Spermatophyta</taxon>
        <taxon>Magnoliopsida</taxon>
        <taxon>eudicotyledons</taxon>
        <taxon>Gunneridae</taxon>
        <taxon>Pentapetalae</taxon>
        <taxon>rosids</taxon>
        <taxon>Vitales</taxon>
        <taxon>Vitaceae</taxon>
        <taxon>Viteae</taxon>
        <taxon>Vitis</taxon>
    </lineage>
</organism>
<dbReference type="AlphaFoldDB" id="A0A438CH23"/>
<comment type="caution">
    <text evidence="1">The sequence shown here is derived from an EMBL/GenBank/DDBJ whole genome shotgun (WGS) entry which is preliminary data.</text>
</comment>
<accession>A0A438CH23</accession>
<evidence type="ECO:0000313" key="1">
    <source>
        <dbReference type="EMBL" id="RVW22518.1"/>
    </source>
</evidence>
<dbReference type="EMBL" id="QGNW01002230">
    <property type="protein sequence ID" value="RVW22518.1"/>
    <property type="molecule type" value="Genomic_DNA"/>
</dbReference>
<gene>
    <name evidence="1" type="ORF">CK203_108933</name>
</gene>
<dbReference type="Proteomes" id="UP000288805">
    <property type="component" value="Unassembled WGS sequence"/>
</dbReference>
<reference evidence="1 2" key="1">
    <citation type="journal article" date="2018" name="PLoS Genet.">
        <title>Population sequencing reveals clonal diversity and ancestral inbreeding in the grapevine cultivar Chardonnay.</title>
        <authorList>
            <person name="Roach M.J."/>
            <person name="Johnson D.L."/>
            <person name="Bohlmann J."/>
            <person name="van Vuuren H.J."/>
            <person name="Jones S.J."/>
            <person name="Pretorius I.S."/>
            <person name="Schmidt S.A."/>
            <person name="Borneman A.R."/>
        </authorList>
    </citation>
    <scope>NUCLEOTIDE SEQUENCE [LARGE SCALE GENOMIC DNA]</scope>
    <source>
        <strain evidence="2">cv. Chardonnay</strain>
        <tissue evidence="1">Leaf</tissue>
    </source>
</reference>
<proteinExistence type="predicted"/>
<name>A0A438CH23_VITVI</name>
<evidence type="ECO:0000313" key="2">
    <source>
        <dbReference type="Proteomes" id="UP000288805"/>
    </source>
</evidence>
<protein>
    <submittedName>
        <fullName evidence="1">Uncharacterized protein</fullName>
    </submittedName>
</protein>
<sequence length="121" mass="14026">MRKIWPSEDNCIKLRDNFARWKARCEFLSPKYGNFAHLKPKRPLWSGWTTSTFDRTSRLSFYVRFSSTLVFCYQLHLFLLCPQSLLLQLMILNPVDDATPVAVPSIVAAEDPSYPPEEPTT</sequence>